<organism evidence="2 3">
    <name type="scientific">Akanthomyces muscarius</name>
    <name type="common">Entomopathogenic fungus</name>
    <name type="synonym">Lecanicillium muscarium</name>
    <dbReference type="NCBI Taxonomy" id="2231603"/>
    <lineage>
        <taxon>Eukaryota</taxon>
        <taxon>Fungi</taxon>
        <taxon>Dikarya</taxon>
        <taxon>Ascomycota</taxon>
        <taxon>Pezizomycotina</taxon>
        <taxon>Sordariomycetes</taxon>
        <taxon>Hypocreomycetidae</taxon>
        <taxon>Hypocreales</taxon>
        <taxon>Cordycipitaceae</taxon>
        <taxon>Akanthomyces</taxon>
    </lineage>
</organism>
<proteinExistence type="predicted"/>
<dbReference type="AlphaFoldDB" id="A0A9W8Q8U9"/>
<dbReference type="KEGG" id="amus:LMH87_002685"/>
<evidence type="ECO:0000313" key="3">
    <source>
        <dbReference type="Proteomes" id="UP001144673"/>
    </source>
</evidence>
<evidence type="ECO:0000259" key="1">
    <source>
        <dbReference type="Pfam" id="PF20150"/>
    </source>
</evidence>
<dbReference type="EMBL" id="JAJHUN010000010">
    <property type="protein sequence ID" value="KAJ4148205.1"/>
    <property type="molecule type" value="Genomic_DNA"/>
</dbReference>
<protein>
    <recommendedName>
        <fullName evidence="1">2EXR domain-containing protein</fullName>
    </recommendedName>
</protein>
<reference evidence="2" key="1">
    <citation type="journal article" date="2023" name="Access Microbiol">
        <title>De-novo genome assembly for Akanthomyces muscarius, a biocontrol agent of insect agricultural pests.</title>
        <authorList>
            <person name="Erdos Z."/>
            <person name="Studholme D.J."/>
            <person name="Raymond B."/>
            <person name="Sharma M."/>
        </authorList>
    </citation>
    <scope>NUCLEOTIDE SEQUENCE</scope>
    <source>
        <strain evidence="2">Ve6</strain>
    </source>
</reference>
<dbReference type="Proteomes" id="UP001144673">
    <property type="component" value="Chromosome 3"/>
</dbReference>
<sequence>MTAAFHRFPDLPAELRNAVWRAALPDDVGPSLFFYRNRGCWRVRRLNESDPEFIPVDGELEMEFRTDLLGYDNQYQVPLIFVNHEAHSLAVSWLDEHGIKIKILQPKKYVFTRPFDYDSDVLYIADDKWKDFCSEPGDRQHAADLLNRNHTIPNTVSRYAVSEKLFMQRELIEWLPEMETWLDIRAIFVVVGAQPDGESGPWRWKLEGADAGTFVWDTEKQELEFRRGVGIIDEDVYRRIGEAARTNLSDQLRVYMKNKAPEVLPVMVARTQ</sequence>
<dbReference type="InterPro" id="IPR045518">
    <property type="entry name" value="2EXR"/>
</dbReference>
<dbReference type="GeneID" id="80889844"/>
<dbReference type="Pfam" id="PF20150">
    <property type="entry name" value="2EXR"/>
    <property type="match status" value="1"/>
</dbReference>
<comment type="caution">
    <text evidence="2">The sequence shown here is derived from an EMBL/GenBank/DDBJ whole genome shotgun (WGS) entry which is preliminary data.</text>
</comment>
<gene>
    <name evidence="2" type="ORF">LMH87_002685</name>
</gene>
<keyword evidence="3" id="KW-1185">Reference proteome</keyword>
<feature type="domain" description="2EXR" evidence="1">
    <location>
        <begin position="5"/>
        <end position="122"/>
    </location>
</feature>
<evidence type="ECO:0000313" key="2">
    <source>
        <dbReference type="EMBL" id="KAJ4148205.1"/>
    </source>
</evidence>
<name>A0A9W8Q8U9_AKAMU</name>
<accession>A0A9W8Q8U9</accession>
<dbReference type="RefSeq" id="XP_056051146.1">
    <property type="nucleotide sequence ID" value="XM_056194182.1"/>
</dbReference>